<feature type="transmembrane region" description="Helical" evidence="1">
    <location>
        <begin position="61"/>
        <end position="83"/>
    </location>
</feature>
<feature type="transmembrane region" description="Helical" evidence="1">
    <location>
        <begin position="310"/>
        <end position="329"/>
    </location>
</feature>
<comment type="caution">
    <text evidence="2">The sequence shown here is derived from an EMBL/GenBank/DDBJ whole genome shotgun (WGS) entry which is preliminary data.</text>
</comment>
<gene>
    <name evidence="2" type="ORF">ACFFFR_07095</name>
</gene>
<accession>A0ABV6PAK0</accession>
<feature type="transmembrane region" description="Helical" evidence="1">
    <location>
        <begin position="424"/>
        <end position="445"/>
    </location>
</feature>
<feature type="transmembrane region" description="Helical" evidence="1">
    <location>
        <begin position="287"/>
        <end position="304"/>
    </location>
</feature>
<feature type="transmembrane region" description="Helical" evidence="1">
    <location>
        <begin position="104"/>
        <end position="126"/>
    </location>
</feature>
<feature type="transmembrane region" description="Helical" evidence="1">
    <location>
        <begin position="172"/>
        <end position="191"/>
    </location>
</feature>
<feature type="transmembrane region" description="Helical" evidence="1">
    <location>
        <begin position="197"/>
        <end position="222"/>
    </location>
</feature>
<feature type="transmembrane region" description="Helical" evidence="1">
    <location>
        <begin position="350"/>
        <end position="375"/>
    </location>
</feature>
<evidence type="ECO:0008006" key="4">
    <source>
        <dbReference type="Google" id="ProtNLM"/>
    </source>
</evidence>
<organism evidence="2 3">
    <name type="scientific">Micrococcoides hystricis</name>
    <dbReference type="NCBI Taxonomy" id="1572761"/>
    <lineage>
        <taxon>Bacteria</taxon>
        <taxon>Bacillati</taxon>
        <taxon>Actinomycetota</taxon>
        <taxon>Actinomycetes</taxon>
        <taxon>Micrococcales</taxon>
        <taxon>Micrococcaceae</taxon>
        <taxon>Micrococcoides</taxon>
    </lineage>
</organism>
<dbReference type="RefSeq" id="WP_377459098.1">
    <property type="nucleotide sequence ID" value="NZ_JBHLUB010000029.1"/>
</dbReference>
<evidence type="ECO:0000313" key="2">
    <source>
        <dbReference type="EMBL" id="MFC0582147.1"/>
    </source>
</evidence>
<feature type="transmembrane region" description="Helical" evidence="1">
    <location>
        <begin position="387"/>
        <end position="412"/>
    </location>
</feature>
<reference evidence="2 3" key="1">
    <citation type="submission" date="2024-09" db="EMBL/GenBank/DDBJ databases">
        <authorList>
            <person name="Sun Q."/>
            <person name="Mori K."/>
        </authorList>
    </citation>
    <scope>NUCLEOTIDE SEQUENCE [LARGE SCALE GENOMIC DNA]</scope>
    <source>
        <strain evidence="2 3">NCAIM B.02604</strain>
    </source>
</reference>
<sequence length="478" mass="49839">MSDFSVRATRRYLNRHAFRLKDRLYVVYLVGILGLFWGLPGLFSVAGVLEIFDWSATEAAQAGVVVAGASIVAAGLLPLPLALPYTGHREFFFLIRGAGTKAALTTRTFIVVGVAAGLGALLGGILAASSRGEPPQNLLFLLIILGAGAGLTTAACSLLIQAKTNYVGRLAPLLIGLGLAATGLLADTVLLEFLALAAWVLLLGGLMLTAAVPSLLATIQFGHLDEITQRRKVLLSGLFTQNTDVATAVMYRVPKRFRGLRIAPPRNALGQGSWAAWLTLLRTPYRTLALLVAVTILGASIAWAQNNVLIAALVAAILGYVLTALGQSLSTRITALSGDGQERPQVFASLLGHALPPGLLCAAVFVVPSLIIGLFGEPVPSVGLRSALALAVLTMFLLAGSATTPVGVFTPVITPLGDASAVNWVLWSLRGFLPAAAWAVAVVWLGQGMGTAVALGGLALVVALRMIRLRRSVVTGAR</sequence>
<feature type="transmembrane region" description="Helical" evidence="1">
    <location>
        <begin position="451"/>
        <end position="468"/>
    </location>
</feature>
<dbReference type="Proteomes" id="UP001589862">
    <property type="component" value="Unassembled WGS sequence"/>
</dbReference>
<proteinExistence type="predicted"/>
<keyword evidence="1" id="KW-0812">Transmembrane</keyword>
<feature type="transmembrane region" description="Helical" evidence="1">
    <location>
        <begin position="25"/>
        <end position="49"/>
    </location>
</feature>
<keyword evidence="3" id="KW-1185">Reference proteome</keyword>
<feature type="transmembrane region" description="Helical" evidence="1">
    <location>
        <begin position="138"/>
        <end position="160"/>
    </location>
</feature>
<evidence type="ECO:0000256" key="1">
    <source>
        <dbReference type="SAM" id="Phobius"/>
    </source>
</evidence>
<keyword evidence="1" id="KW-1133">Transmembrane helix</keyword>
<dbReference type="EMBL" id="JBHLUB010000029">
    <property type="protein sequence ID" value="MFC0582147.1"/>
    <property type="molecule type" value="Genomic_DNA"/>
</dbReference>
<keyword evidence="1" id="KW-0472">Membrane</keyword>
<protein>
    <recommendedName>
        <fullName evidence="4">ABC transporter permease</fullName>
    </recommendedName>
</protein>
<evidence type="ECO:0000313" key="3">
    <source>
        <dbReference type="Proteomes" id="UP001589862"/>
    </source>
</evidence>
<name>A0ABV6PAK0_9MICC</name>